<proteinExistence type="predicted"/>
<dbReference type="Proteomes" id="UP000664032">
    <property type="component" value="Unassembled WGS sequence"/>
</dbReference>
<gene>
    <name evidence="1" type="ORF">JR316_0010069</name>
</gene>
<dbReference type="EMBL" id="JAFIQS020000009">
    <property type="protein sequence ID" value="KAH9477837.1"/>
    <property type="molecule type" value="Genomic_DNA"/>
</dbReference>
<reference evidence="1" key="1">
    <citation type="submission" date="2021-10" db="EMBL/GenBank/DDBJ databases">
        <title>Psilocybe cubensis genome.</title>
        <authorList>
            <person name="Mckernan K.J."/>
            <person name="Crawford S."/>
            <person name="Trippe A."/>
            <person name="Kane L.T."/>
            <person name="Mclaughlin S."/>
        </authorList>
    </citation>
    <scope>NUCLEOTIDE SEQUENCE</scope>
    <source>
        <strain evidence="1">MGC-MH-2018</strain>
    </source>
</reference>
<sequence>MSFNTETSDLVNVRPQEIVFETNIPGEDLTMPSTVPDFARKLFKSRLLLLEDPANGSIISWSSERDSFTVMDVNTLSNTILPRVFNHGNFSSFVRQLNKYDFHKVRKTSQDLHPTWTFRHPHFHGDRPGDLKYIMRKAVVPQSEVPRTEVHGSRQEERLPKPSSSYSPELDVYSPQQAVPTNKELLDVISRLEGEIRDLRSKLRTLERYSTERIEYLESRVKSIEAAIPTQQSNHPTQQDIEQGPHDNLAPGVFSRSGHPGIPTFEQGPPMLQSPSNLPPGLFTHSPLNISGGRRDSQQGNTSSLSSYPSSSTAVMMPPSANLISPEAPYYREDLFANVPAHGGHEQYDEGAGYQNTSELLPAEGSSSYFPVFTSSLPTEEDREGHPWARATKRLRISQARHSWPSNLNRASGSGSSMDKGPNIDS</sequence>
<keyword evidence="2" id="KW-1185">Reference proteome</keyword>
<evidence type="ECO:0000313" key="2">
    <source>
        <dbReference type="Proteomes" id="UP000664032"/>
    </source>
</evidence>
<protein>
    <submittedName>
        <fullName evidence="1">Transcription factor SKN7</fullName>
    </submittedName>
</protein>
<accession>A0ACB8GR33</accession>
<comment type="caution">
    <text evidence="1">The sequence shown here is derived from an EMBL/GenBank/DDBJ whole genome shotgun (WGS) entry which is preliminary data.</text>
</comment>
<evidence type="ECO:0000313" key="1">
    <source>
        <dbReference type="EMBL" id="KAH9477837.1"/>
    </source>
</evidence>
<organism evidence="1 2">
    <name type="scientific">Psilocybe cubensis</name>
    <name type="common">Psychedelic mushroom</name>
    <name type="synonym">Stropharia cubensis</name>
    <dbReference type="NCBI Taxonomy" id="181762"/>
    <lineage>
        <taxon>Eukaryota</taxon>
        <taxon>Fungi</taxon>
        <taxon>Dikarya</taxon>
        <taxon>Basidiomycota</taxon>
        <taxon>Agaricomycotina</taxon>
        <taxon>Agaricomycetes</taxon>
        <taxon>Agaricomycetidae</taxon>
        <taxon>Agaricales</taxon>
        <taxon>Agaricineae</taxon>
        <taxon>Strophariaceae</taxon>
        <taxon>Psilocybe</taxon>
    </lineage>
</organism>
<name>A0ACB8GR33_PSICU</name>